<name>A0A1I3GXN5_9FLAO</name>
<dbReference type="OrthoDB" id="1271812at2"/>
<gene>
    <name evidence="1" type="ORF">SAMN05443292_2072</name>
</gene>
<evidence type="ECO:0000313" key="1">
    <source>
        <dbReference type="EMBL" id="SFI28062.1"/>
    </source>
</evidence>
<sequence length="149" mass="17481">MKGILKIYHPEETLKYHLKNTYCKAVFLNNENFLEVEIISDDDVEHVEDDSLQYQFPQIALNISDFPIETDDLLDQTFLVDDESSCEVNLFDDEDAYISENSLKFENDEKGDLFLFWKGNITDFYTGSDELIPFKLKCHFKAEEIEIDD</sequence>
<proteinExistence type="predicted"/>
<organism evidence="1 2">
    <name type="scientific">Halpernia frigidisoli</name>
    <dbReference type="NCBI Taxonomy" id="1125876"/>
    <lineage>
        <taxon>Bacteria</taxon>
        <taxon>Pseudomonadati</taxon>
        <taxon>Bacteroidota</taxon>
        <taxon>Flavobacteriia</taxon>
        <taxon>Flavobacteriales</taxon>
        <taxon>Weeksellaceae</taxon>
        <taxon>Chryseobacterium group</taxon>
        <taxon>Halpernia</taxon>
    </lineage>
</organism>
<protein>
    <submittedName>
        <fullName evidence="1">Uncharacterized protein</fullName>
    </submittedName>
</protein>
<reference evidence="1 2" key="1">
    <citation type="submission" date="2016-10" db="EMBL/GenBank/DDBJ databases">
        <authorList>
            <person name="de Groot N.N."/>
        </authorList>
    </citation>
    <scope>NUCLEOTIDE SEQUENCE [LARGE SCALE GENOMIC DNA]</scope>
    <source>
        <strain evidence="1 2">DSM 26000</strain>
    </source>
</reference>
<dbReference type="STRING" id="1125876.SAMN05443292_2072"/>
<dbReference type="RefSeq" id="WP_090080272.1">
    <property type="nucleotide sequence ID" value="NZ_FOQT01000003.1"/>
</dbReference>
<dbReference type="Proteomes" id="UP000198931">
    <property type="component" value="Unassembled WGS sequence"/>
</dbReference>
<dbReference type="EMBL" id="FOQT01000003">
    <property type="protein sequence ID" value="SFI28062.1"/>
    <property type="molecule type" value="Genomic_DNA"/>
</dbReference>
<evidence type="ECO:0000313" key="2">
    <source>
        <dbReference type="Proteomes" id="UP000198931"/>
    </source>
</evidence>
<keyword evidence="2" id="KW-1185">Reference proteome</keyword>
<accession>A0A1I3GXN5</accession>
<dbReference type="AlphaFoldDB" id="A0A1I3GXN5"/>